<comment type="caution">
    <text evidence="2">The sequence shown here is derived from an EMBL/GenBank/DDBJ whole genome shotgun (WGS) entry which is preliminary data.</text>
</comment>
<evidence type="ECO:0000313" key="2">
    <source>
        <dbReference type="EMBL" id="MEU8135403.1"/>
    </source>
</evidence>
<evidence type="ECO:0008006" key="4">
    <source>
        <dbReference type="Google" id="ProtNLM"/>
    </source>
</evidence>
<gene>
    <name evidence="2" type="ORF">AB0C36_18000</name>
</gene>
<sequence>MPMILVALAGLTTACQKDGSDSLLGEKPGFSAEAQPSDKAPDTSSDKPSGKASDKPSGGASDGPAKGDTPRGGLATTEQLTAVLLDDGEIGGDYKVERTNRPLEEDNSIGKADDPRCQVLLDHPVGDKPPPFASREYTPDSLATGPLPDITFLLMSKPHAEHLQWLADLQESYQKCEHFNALIEGKTYEVETGMEDYEMYGLDSFEYRMTITTDAGNVEVLFVYIIEGDTMIAVNAVNAAGAGEPEAPIDLIQAQIGNLRELAD</sequence>
<name>A0ABV3DI35_9ACTN</name>
<accession>A0ABV3DI35</accession>
<dbReference type="Proteomes" id="UP001551482">
    <property type="component" value="Unassembled WGS sequence"/>
</dbReference>
<keyword evidence="3" id="KW-1185">Reference proteome</keyword>
<organism evidence="2 3">
    <name type="scientific">Streptodolium elevatio</name>
    <dbReference type="NCBI Taxonomy" id="3157996"/>
    <lineage>
        <taxon>Bacteria</taxon>
        <taxon>Bacillati</taxon>
        <taxon>Actinomycetota</taxon>
        <taxon>Actinomycetes</taxon>
        <taxon>Kitasatosporales</taxon>
        <taxon>Streptomycetaceae</taxon>
        <taxon>Streptodolium</taxon>
    </lineage>
</organism>
<proteinExistence type="predicted"/>
<reference evidence="2 3" key="1">
    <citation type="submission" date="2024-06" db="EMBL/GenBank/DDBJ databases">
        <title>The Natural Products Discovery Center: Release of the First 8490 Sequenced Strains for Exploring Actinobacteria Biosynthetic Diversity.</title>
        <authorList>
            <person name="Kalkreuter E."/>
            <person name="Kautsar S.A."/>
            <person name="Yang D."/>
            <person name="Bader C.D."/>
            <person name="Teijaro C.N."/>
            <person name="Fluegel L."/>
            <person name="Davis C.M."/>
            <person name="Simpson J.R."/>
            <person name="Lauterbach L."/>
            <person name="Steele A.D."/>
            <person name="Gui C."/>
            <person name="Meng S."/>
            <person name="Li G."/>
            <person name="Viehrig K."/>
            <person name="Ye F."/>
            <person name="Su P."/>
            <person name="Kiefer A.F."/>
            <person name="Nichols A."/>
            <person name="Cepeda A.J."/>
            <person name="Yan W."/>
            <person name="Fan B."/>
            <person name="Jiang Y."/>
            <person name="Adhikari A."/>
            <person name="Zheng C.-J."/>
            <person name="Schuster L."/>
            <person name="Cowan T.M."/>
            <person name="Smanski M.J."/>
            <person name="Chevrette M.G."/>
            <person name="De Carvalho L.P.S."/>
            <person name="Shen B."/>
        </authorList>
    </citation>
    <scope>NUCLEOTIDE SEQUENCE [LARGE SCALE GENOMIC DNA]</scope>
    <source>
        <strain evidence="2 3">NPDC048946</strain>
    </source>
</reference>
<evidence type="ECO:0000256" key="1">
    <source>
        <dbReference type="SAM" id="MobiDB-lite"/>
    </source>
</evidence>
<protein>
    <recommendedName>
        <fullName evidence="4">Lipoprotein</fullName>
    </recommendedName>
</protein>
<dbReference type="EMBL" id="JBEZFP010000042">
    <property type="protein sequence ID" value="MEU8135403.1"/>
    <property type="molecule type" value="Genomic_DNA"/>
</dbReference>
<evidence type="ECO:0000313" key="3">
    <source>
        <dbReference type="Proteomes" id="UP001551482"/>
    </source>
</evidence>
<dbReference type="RefSeq" id="WP_358355121.1">
    <property type="nucleotide sequence ID" value="NZ_JBEZFP010000042.1"/>
</dbReference>
<feature type="compositionally biased region" description="Basic and acidic residues" evidence="1">
    <location>
        <begin position="39"/>
        <end position="54"/>
    </location>
</feature>
<feature type="region of interest" description="Disordered" evidence="1">
    <location>
        <begin position="17"/>
        <end position="73"/>
    </location>
</feature>